<dbReference type="SUPFAM" id="SSF48065">
    <property type="entry name" value="DBL homology domain (DH-domain)"/>
    <property type="match status" value="1"/>
</dbReference>
<accession>A0A8H7EQU3</accession>
<dbReference type="SMART" id="SM00325">
    <property type="entry name" value="RhoGEF"/>
    <property type="match status" value="1"/>
</dbReference>
<evidence type="ECO:0000313" key="5">
    <source>
        <dbReference type="EMBL" id="KAF7727379.1"/>
    </source>
</evidence>
<dbReference type="Pfam" id="PF06395">
    <property type="entry name" value="CDC24"/>
    <property type="match status" value="1"/>
</dbReference>
<dbReference type="PANTHER" id="PTHR47339:SF1">
    <property type="entry name" value="CELL DIVISION CONTROL PROTEIN 24"/>
    <property type="match status" value="1"/>
</dbReference>
<comment type="caution">
    <text evidence="5">The sequence shown here is derived from an EMBL/GenBank/DDBJ whole genome shotgun (WGS) entry which is preliminary data.</text>
</comment>
<dbReference type="InterPro" id="IPR053793">
    <property type="entry name" value="PB1-like"/>
</dbReference>
<sequence length="857" mass="97608">MLQSIESPVANDSVTNKPASQKASLYHTCRSVLDGLAAVPGFEEYLESDVPEDAESNFTDPLSKLWHICRQGSSLCLLYNTLRPEKAINMNQGSSLNSSNKSKACVYHFIIACRDQLLFSEESLFTVMDLYQNDTNGFVKVVNTVKRILDLLEQEGTISICSSNRDSDPNAPKDTRDKVVFEFLETERKYVQDLETLQRYMREAHLQKVLPPDTLHNLFGNLNALVDFQRRFLIQLEDNADRSPQEQRLGNMFIQLEDSFSVYEPFCANFQTAQDLVVQETPKLQKLADILSPNFELPSMLIKPVQRVCKYPLLMQQLVKSTPEDWCYYEEMKKGLDAIQRVASKVNETKRRQENILIVEDLKRRVENWKGSIDNFGPLLLQDKFTLQRNDAGREMLVFLFEKTLLICREDKDTNKKTNTIMKKKKKYGALYVQGKILISKIAQVSDTSQNGQWSLRIFWSEKSEKDPQSHSLQNFNLQSFILKCRNNEQLKQWEQTITKYIQIEKRLSMESKIDSNKQHHMNSPTGPRSMAPNEFEDALMMNYDEDEEEDEYQDGSSDDDDIYSRYSSRPIHGSYQRSVDGEHSRRMYSHGALSLGSNGRSYSTIPGMSLPPLPRSPSHAPFPMSSEGIPTIHSEYGNYTASPSPPTSYPSSPTVSTKASPDKSGPSWQRRHGDDLLASEMLSRNMGNNGVPTPTEECNQFLLCTPTQANRGSTSEQQFHHTRVRSQSSPNIHRPNPSSMFSDAPEMPSINSRTIYQGRGSTNYQESPLEESTKVKVHYQDGIYVVVVPLNIGYEELMSRIERKIRLCGQDIDSSVGLKYQDEDGDLITIISNEDVQMGFENRGIGNAINFYVTSA</sequence>
<evidence type="ECO:0000259" key="4">
    <source>
        <dbReference type="PROSITE" id="PS51745"/>
    </source>
</evidence>
<dbReference type="Gene3D" id="1.20.900.10">
    <property type="entry name" value="Dbl homology (DH) domain"/>
    <property type="match status" value="1"/>
</dbReference>
<dbReference type="EMBL" id="JABAYA010000058">
    <property type="protein sequence ID" value="KAF7727379.1"/>
    <property type="molecule type" value="Genomic_DNA"/>
</dbReference>
<evidence type="ECO:0000313" key="6">
    <source>
        <dbReference type="Proteomes" id="UP000605846"/>
    </source>
</evidence>
<dbReference type="Pfam" id="PF15411">
    <property type="entry name" value="PH_10"/>
    <property type="match status" value="1"/>
</dbReference>
<feature type="region of interest" description="Disordered" evidence="1">
    <location>
        <begin position="606"/>
        <end position="672"/>
    </location>
</feature>
<dbReference type="GO" id="GO:0005737">
    <property type="term" value="C:cytoplasm"/>
    <property type="evidence" value="ECO:0007669"/>
    <property type="project" value="TreeGrafter"/>
</dbReference>
<dbReference type="PROSITE" id="PS50010">
    <property type="entry name" value="DH_2"/>
    <property type="match status" value="1"/>
</dbReference>
<feature type="region of interest" description="Disordered" evidence="1">
    <location>
        <begin position="547"/>
        <end position="586"/>
    </location>
</feature>
<dbReference type="OrthoDB" id="1594986at2759"/>
<gene>
    <name evidence="5" type="ORF">EC973_007622</name>
</gene>
<dbReference type="CDD" id="cd00160">
    <property type="entry name" value="RhoGEF"/>
    <property type="match status" value="1"/>
</dbReference>
<dbReference type="Gene3D" id="2.30.29.30">
    <property type="entry name" value="Pleckstrin-homology domain (PH domain)/Phosphotyrosine-binding domain (PTB)"/>
    <property type="match status" value="1"/>
</dbReference>
<feature type="domain" description="PH" evidence="2">
    <location>
        <begin position="372"/>
        <end position="503"/>
    </location>
</feature>
<dbReference type="CDD" id="cd13246">
    <property type="entry name" value="PH_Scd1"/>
    <property type="match status" value="1"/>
</dbReference>
<feature type="compositionally biased region" description="Acidic residues" evidence="1">
    <location>
        <begin position="547"/>
        <end position="562"/>
    </location>
</feature>
<dbReference type="Pfam" id="PF00621">
    <property type="entry name" value="RhoGEF"/>
    <property type="match status" value="1"/>
</dbReference>
<dbReference type="SMART" id="SM00666">
    <property type="entry name" value="PB1"/>
    <property type="match status" value="1"/>
</dbReference>
<dbReference type="InterPro" id="IPR001849">
    <property type="entry name" value="PH_domain"/>
</dbReference>
<feature type="domain" description="DH" evidence="3">
    <location>
        <begin position="175"/>
        <end position="349"/>
    </location>
</feature>
<dbReference type="InterPro" id="IPR000219">
    <property type="entry name" value="DH_dom"/>
</dbReference>
<dbReference type="PROSITE" id="PS51745">
    <property type="entry name" value="PB1"/>
    <property type="match status" value="1"/>
</dbReference>
<dbReference type="InterPro" id="IPR011993">
    <property type="entry name" value="PH-like_dom_sf"/>
</dbReference>
<dbReference type="InterPro" id="IPR033511">
    <property type="entry name" value="Cdc24/Scd1_PH_dom"/>
</dbReference>
<dbReference type="SMART" id="SM00233">
    <property type="entry name" value="PH"/>
    <property type="match status" value="1"/>
</dbReference>
<dbReference type="GO" id="GO:0035556">
    <property type="term" value="P:intracellular signal transduction"/>
    <property type="evidence" value="ECO:0007669"/>
    <property type="project" value="InterPro"/>
</dbReference>
<evidence type="ECO:0000259" key="3">
    <source>
        <dbReference type="PROSITE" id="PS50010"/>
    </source>
</evidence>
<dbReference type="Pfam" id="PF00564">
    <property type="entry name" value="PB1"/>
    <property type="match status" value="1"/>
</dbReference>
<dbReference type="CDD" id="cd05992">
    <property type="entry name" value="PB1"/>
    <property type="match status" value="1"/>
</dbReference>
<dbReference type="Proteomes" id="UP000605846">
    <property type="component" value="Unassembled WGS sequence"/>
</dbReference>
<protein>
    <submittedName>
        <fullName evidence="5">Uncharacterized protein</fullName>
    </submittedName>
</protein>
<reference evidence="5" key="1">
    <citation type="submission" date="2020-01" db="EMBL/GenBank/DDBJ databases">
        <title>Genome Sequencing of Three Apophysomyces-Like Fungal Strains Confirms a Novel Fungal Genus in the Mucoromycota with divergent Burkholderia-like Endosymbiotic Bacteria.</title>
        <authorList>
            <person name="Stajich J.E."/>
            <person name="Macias A.M."/>
            <person name="Carter-House D."/>
            <person name="Lovett B."/>
            <person name="Kasson L.R."/>
            <person name="Berry K."/>
            <person name="Grigoriev I."/>
            <person name="Chang Y."/>
            <person name="Spatafora J."/>
            <person name="Kasson M.T."/>
        </authorList>
    </citation>
    <scope>NUCLEOTIDE SEQUENCE</scope>
    <source>
        <strain evidence="5">NRRL A-21654</strain>
    </source>
</reference>
<dbReference type="InterPro" id="IPR036872">
    <property type="entry name" value="CH_dom_sf"/>
</dbReference>
<keyword evidence="6" id="KW-1185">Reference proteome</keyword>
<dbReference type="InterPro" id="IPR010481">
    <property type="entry name" value="Cdc24/Scd1_N"/>
</dbReference>
<dbReference type="InterPro" id="IPR001331">
    <property type="entry name" value="GDS_CDC24_CS"/>
</dbReference>
<dbReference type="GO" id="GO:0005634">
    <property type="term" value="C:nucleus"/>
    <property type="evidence" value="ECO:0007669"/>
    <property type="project" value="TreeGrafter"/>
</dbReference>
<dbReference type="InterPro" id="IPR000270">
    <property type="entry name" value="PB1_dom"/>
</dbReference>
<dbReference type="GO" id="GO:0030010">
    <property type="term" value="P:establishment of cell polarity"/>
    <property type="evidence" value="ECO:0007669"/>
    <property type="project" value="TreeGrafter"/>
</dbReference>
<dbReference type="SUPFAM" id="SSF54277">
    <property type="entry name" value="CAD &amp; PB1 domains"/>
    <property type="match status" value="1"/>
</dbReference>
<evidence type="ECO:0000259" key="2">
    <source>
        <dbReference type="PROSITE" id="PS50003"/>
    </source>
</evidence>
<organism evidence="5 6">
    <name type="scientific">Apophysomyces ossiformis</name>
    <dbReference type="NCBI Taxonomy" id="679940"/>
    <lineage>
        <taxon>Eukaryota</taxon>
        <taxon>Fungi</taxon>
        <taxon>Fungi incertae sedis</taxon>
        <taxon>Mucoromycota</taxon>
        <taxon>Mucoromycotina</taxon>
        <taxon>Mucoromycetes</taxon>
        <taxon>Mucorales</taxon>
        <taxon>Mucorineae</taxon>
        <taxon>Mucoraceae</taxon>
        <taxon>Apophysomyces</taxon>
    </lineage>
</organism>
<proteinExistence type="predicted"/>
<dbReference type="PROSITE" id="PS00741">
    <property type="entry name" value="DH_1"/>
    <property type="match status" value="1"/>
</dbReference>
<evidence type="ECO:0000256" key="1">
    <source>
        <dbReference type="SAM" id="MobiDB-lite"/>
    </source>
</evidence>
<dbReference type="GO" id="GO:0043332">
    <property type="term" value="C:mating projection tip"/>
    <property type="evidence" value="ECO:0007669"/>
    <property type="project" value="TreeGrafter"/>
</dbReference>
<dbReference type="Gene3D" id="1.10.418.10">
    <property type="entry name" value="Calponin-like domain"/>
    <property type="match status" value="1"/>
</dbReference>
<dbReference type="GO" id="GO:0031106">
    <property type="term" value="P:septin ring organization"/>
    <property type="evidence" value="ECO:0007669"/>
    <property type="project" value="TreeGrafter"/>
</dbReference>
<dbReference type="InterPro" id="IPR053026">
    <property type="entry name" value="CDC42_GEF"/>
</dbReference>
<dbReference type="PROSITE" id="PS50003">
    <property type="entry name" value="PH_DOMAIN"/>
    <property type="match status" value="1"/>
</dbReference>
<dbReference type="AlphaFoldDB" id="A0A8H7EQU3"/>
<dbReference type="GO" id="GO:0005085">
    <property type="term" value="F:guanyl-nucleotide exchange factor activity"/>
    <property type="evidence" value="ECO:0007669"/>
    <property type="project" value="InterPro"/>
</dbReference>
<feature type="domain" description="PB1" evidence="4">
    <location>
        <begin position="773"/>
        <end position="857"/>
    </location>
</feature>
<dbReference type="InterPro" id="IPR035899">
    <property type="entry name" value="DBL_dom_sf"/>
</dbReference>
<dbReference type="PANTHER" id="PTHR47339">
    <property type="entry name" value="CELL DIVISION CONTROL PROTEIN 24"/>
    <property type="match status" value="1"/>
</dbReference>
<dbReference type="GO" id="GO:0000935">
    <property type="term" value="C:division septum"/>
    <property type="evidence" value="ECO:0007669"/>
    <property type="project" value="TreeGrafter"/>
</dbReference>
<dbReference type="SUPFAM" id="SSF50729">
    <property type="entry name" value="PH domain-like"/>
    <property type="match status" value="1"/>
</dbReference>
<feature type="compositionally biased region" description="Polar residues" evidence="1">
    <location>
        <begin position="726"/>
        <end position="742"/>
    </location>
</feature>
<dbReference type="Gene3D" id="3.10.20.90">
    <property type="entry name" value="Phosphatidylinositol 3-kinase Catalytic Subunit, Chain A, domain 1"/>
    <property type="match status" value="1"/>
</dbReference>
<name>A0A8H7EQU3_9FUNG</name>
<feature type="region of interest" description="Disordered" evidence="1">
    <location>
        <begin position="722"/>
        <end position="749"/>
    </location>
</feature>